<accession>A0A8J3EQE9</accession>
<keyword evidence="5" id="KW-1185">Reference proteome</keyword>
<protein>
    <submittedName>
        <fullName evidence="2">Uncharacterized protein</fullName>
    </submittedName>
</protein>
<reference evidence="2" key="3">
    <citation type="submission" date="2020-09" db="EMBL/GenBank/DDBJ databases">
        <authorList>
            <person name="Sun Q."/>
            <person name="Zhou Y."/>
        </authorList>
    </citation>
    <scope>NUCLEOTIDE SEQUENCE</scope>
    <source>
        <strain evidence="2">CGMCC 1.14984</strain>
    </source>
</reference>
<sequence>MKQKLLVVLTGFVASSALLVSSGNAFASPQADQLTPATARIAVQKSDDGDTAYQRGSIVSIYVSALGSDNYGKYRGTLTLDFLGTGAMDYKWGGSTCPGRDLSGEQVQMLVMARAHDLKVTPEHKRGQGGALCLTGFTLSG</sequence>
<evidence type="ECO:0000256" key="1">
    <source>
        <dbReference type="SAM" id="SignalP"/>
    </source>
</evidence>
<dbReference type="EMBL" id="BMGZ01000001">
    <property type="protein sequence ID" value="GGH93710.1"/>
    <property type="molecule type" value="Genomic_DNA"/>
</dbReference>
<dbReference type="Proteomes" id="UP000818603">
    <property type="component" value="Unassembled WGS sequence"/>
</dbReference>
<evidence type="ECO:0000313" key="3">
    <source>
        <dbReference type="EMBL" id="NHK26885.1"/>
    </source>
</evidence>
<feature type="chain" id="PRO_5035310216" evidence="1">
    <location>
        <begin position="28"/>
        <end position="141"/>
    </location>
</feature>
<comment type="caution">
    <text evidence="2">The sequence shown here is derived from an EMBL/GenBank/DDBJ whole genome shotgun (WGS) entry which is preliminary data.</text>
</comment>
<dbReference type="RefSeq" id="WP_155137197.1">
    <property type="nucleotide sequence ID" value="NZ_BMGZ01000001.1"/>
</dbReference>
<feature type="signal peptide" evidence="1">
    <location>
        <begin position="1"/>
        <end position="27"/>
    </location>
</feature>
<evidence type="ECO:0000313" key="4">
    <source>
        <dbReference type="Proteomes" id="UP000621856"/>
    </source>
</evidence>
<evidence type="ECO:0000313" key="5">
    <source>
        <dbReference type="Proteomes" id="UP000818603"/>
    </source>
</evidence>
<dbReference type="EMBL" id="VCJR02000001">
    <property type="protein sequence ID" value="NHK26885.1"/>
    <property type="molecule type" value="Genomic_DNA"/>
</dbReference>
<keyword evidence="1" id="KW-0732">Signal</keyword>
<gene>
    <name evidence="3" type="ORF">FF098_003055</name>
    <name evidence="2" type="ORF">GCM10011355_06190</name>
</gene>
<reference evidence="3 5" key="2">
    <citation type="submission" date="2020-02" db="EMBL/GenBank/DDBJ databases">
        <title>Genome sequence of Parvularcula flava strain NH6-79.</title>
        <authorList>
            <person name="Abdul Karim M.H."/>
            <person name="Lam M.Q."/>
            <person name="Chen S.J."/>
            <person name="Yahya A."/>
            <person name="Shahir S."/>
            <person name="Shamsir M.S."/>
            <person name="Chong C.S."/>
        </authorList>
    </citation>
    <scope>NUCLEOTIDE SEQUENCE [LARGE SCALE GENOMIC DNA]</scope>
    <source>
        <strain evidence="3 5">NH6-79</strain>
    </source>
</reference>
<organism evidence="2 4">
    <name type="scientific">Aquisalinus luteolus</name>
    <dbReference type="NCBI Taxonomy" id="1566827"/>
    <lineage>
        <taxon>Bacteria</taxon>
        <taxon>Pseudomonadati</taxon>
        <taxon>Pseudomonadota</taxon>
        <taxon>Alphaproteobacteria</taxon>
        <taxon>Parvularculales</taxon>
        <taxon>Parvularculaceae</taxon>
        <taxon>Aquisalinus</taxon>
    </lineage>
</organism>
<proteinExistence type="predicted"/>
<reference evidence="2" key="1">
    <citation type="journal article" date="2014" name="Int. J. Syst. Evol. Microbiol.">
        <title>Complete genome sequence of Corynebacterium casei LMG S-19264T (=DSM 44701T), isolated from a smear-ripened cheese.</title>
        <authorList>
            <consortium name="US DOE Joint Genome Institute (JGI-PGF)"/>
            <person name="Walter F."/>
            <person name="Albersmeier A."/>
            <person name="Kalinowski J."/>
            <person name="Ruckert C."/>
        </authorList>
    </citation>
    <scope>NUCLEOTIDE SEQUENCE</scope>
    <source>
        <strain evidence="2">CGMCC 1.14984</strain>
    </source>
</reference>
<name>A0A8J3EQE9_9PROT</name>
<dbReference type="AlphaFoldDB" id="A0A8J3EQE9"/>
<evidence type="ECO:0000313" key="2">
    <source>
        <dbReference type="EMBL" id="GGH93710.1"/>
    </source>
</evidence>
<dbReference type="Proteomes" id="UP000621856">
    <property type="component" value="Unassembled WGS sequence"/>
</dbReference>